<sequence>MFQMPVFKPGVRVLQGGREETVSHVVLRRKEMMVYLVGHDEPIRPDRLQLEPQWFTTERRPEALNWYL</sequence>
<evidence type="ECO:0000313" key="2">
    <source>
        <dbReference type="Proteomes" id="UP000664731"/>
    </source>
</evidence>
<comment type="caution">
    <text evidence="1">The sequence shown here is derived from an EMBL/GenBank/DDBJ whole genome shotgun (WGS) entry which is preliminary data.</text>
</comment>
<dbReference type="AlphaFoldDB" id="A0A939KCR8"/>
<dbReference type="Proteomes" id="UP000664731">
    <property type="component" value="Unassembled WGS sequence"/>
</dbReference>
<proteinExistence type="predicted"/>
<accession>A0A939KCR8</accession>
<name>A0A939KCR8_9BURK</name>
<gene>
    <name evidence="1" type="ORF">J1777_03460</name>
</gene>
<dbReference type="EMBL" id="JAFNME010000005">
    <property type="protein sequence ID" value="MBO1248896.1"/>
    <property type="molecule type" value="Genomic_DNA"/>
</dbReference>
<evidence type="ECO:0000313" key="1">
    <source>
        <dbReference type="EMBL" id="MBO1248896.1"/>
    </source>
</evidence>
<reference evidence="1" key="1">
    <citation type="submission" date="2021-03" db="EMBL/GenBank/DDBJ databases">
        <title>Comamonas denitrificans.</title>
        <authorList>
            <person name="Finster K."/>
        </authorList>
    </citation>
    <scope>NUCLEOTIDE SEQUENCE</scope>
    <source>
        <strain evidence="1">MM2021_4</strain>
    </source>
</reference>
<keyword evidence="2" id="KW-1185">Reference proteome</keyword>
<protein>
    <submittedName>
        <fullName evidence="1">Uncharacterized protein</fullName>
    </submittedName>
</protein>
<organism evidence="1 2">
    <name type="scientific">Comamonas denitrificans</name>
    <dbReference type="NCBI Taxonomy" id="117506"/>
    <lineage>
        <taxon>Bacteria</taxon>
        <taxon>Pseudomonadati</taxon>
        <taxon>Pseudomonadota</taxon>
        <taxon>Betaproteobacteria</taxon>
        <taxon>Burkholderiales</taxon>
        <taxon>Comamonadaceae</taxon>
        <taxon>Comamonas</taxon>
    </lineage>
</organism>